<accession>A0A0H5NWA8</accession>
<keyword evidence="1" id="KW-0732">Signal</keyword>
<gene>
    <name evidence="2" type="ORF">ERS450000_03445</name>
</gene>
<protein>
    <recommendedName>
        <fullName evidence="4">Hemophore-related protein</fullName>
    </recommendedName>
</protein>
<dbReference type="KEGG" id="nfr:ERS450000_03445"/>
<reference evidence="3" key="1">
    <citation type="submission" date="2015-03" db="EMBL/GenBank/DDBJ databases">
        <authorList>
            <consortium name="Pathogen Informatics"/>
        </authorList>
    </citation>
    <scope>NUCLEOTIDE SEQUENCE [LARGE SCALE GENOMIC DNA]</scope>
    <source>
        <strain evidence="3">NCTC11134</strain>
    </source>
</reference>
<dbReference type="NCBIfam" id="TIGR04529">
    <property type="entry name" value="MTB_hemophore"/>
    <property type="match status" value="1"/>
</dbReference>
<feature type="signal peptide" evidence="1">
    <location>
        <begin position="1"/>
        <end position="32"/>
    </location>
</feature>
<evidence type="ECO:0008006" key="4">
    <source>
        <dbReference type="Google" id="ProtNLM"/>
    </source>
</evidence>
<dbReference type="EMBL" id="LN868938">
    <property type="protein sequence ID" value="CRY79329.1"/>
    <property type="molecule type" value="Genomic_DNA"/>
</dbReference>
<feature type="chain" id="PRO_5041038462" description="Hemophore-related protein" evidence="1">
    <location>
        <begin position="33"/>
        <end position="128"/>
    </location>
</feature>
<dbReference type="InterPro" id="IPR016572">
    <property type="entry name" value="UCP010611"/>
</dbReference>
<dbReference type="PIRSF" id="PIRSF010611">
    <property type="entry name" value="UCP010611"/>
    <property type="match status" value="1"/>
</dbReference>
<dbReference type="InterPro" id="IPR032407">
    <property type="entry name" value="MHB"/>
</dbReference>
<sequence length="128" mass="13506">MNRFRTRTRLAALTAGAAASAAVLLGTGVAAAGPLESAEPLLSTDCTFAQVDAALHAEAPELAAMLDAYPAQKAELQRRFDQPVEQRRADFQMLIEQNPDLAAQAESDPRAAQLSQALAAVAATCHNY</sequence>
<organism evidence="2 3">
    <name type="scientific">Nocardia farcinica</name>
    <dbReference type="NCBI Taxonomy" id="37329"/>
    <lineage>
        <taxon>Bacteria</taxon>
        <taxon>Bacillati</taxon>
        <taxon>Actinomycetota</taxon>
        <taxon>Actinomycetes</taxon>
        <taxon>Mycobacteriales</taxon>
        <taxon>Nocardiaceae</taxon>
        <taxon>Nocardia</taxon>
    </lineage>
</organism>
<dbReference type="AlphaFoldDB" id="A0A0H5NWA8"/>
<dbReference type="OMA" id="PARAQMA"/>
<evidence type="ECO:0000256" key="1">
    <source>
        <dbReference type="SAM" id="SignalP"/>
    </source>
</evidence>
<dbReference type="GeneID" id="61131499"/>
<dbReference type="Proteomes" id="UP000057820">
    <property type="component" value="Chromosome 1"/>
</dbReference>
<evidence type="ECO:0000313" key="2">
    <source>
        <dbReference type="EMBL" id="CRY79329.1"/>
    </source>
</evidence>
<name>A0A0H5NWA8_NOCFR</name>
<proteinExistence type="predicted"/>
<evidence type="ECO:0000313" key="3">
    <source>
        <dbReference type="Proteomes" id="UP000057820"/>
    </source>
</evidence>
<dbReference type="GO" id="GO:0020037">
    <property type="term" value="F:heme binding"/>
    <property type="evidence" value="ECO:0007669"/>
    <property type="project" value="InterPro"/>
</dbReference>
<dbReference type="RefSeq" id="WP_011207197.1">
    <property type="nucleotide sequence ID" value="NZ_CAACYE020000001.1"/>
</dbReference>